<evidence type="ECO:0000313" key="1">
    <source>
        <dbReference type="EMBL" id="SDF02033.1"/>
    </source>
</evidence>
<dbReference type="Proteomes" id="UP000199245">
    <property type="component" value="Unassembled WGS sequence"/>
</dbReference>
<name>A0A1G7HNN7_9BRAD</name>
<gene>
    <name evidence="1" type="ORF">SAMN05216337_104275</name>
</gene>
<protein>
    <submittedName>
        <fullName evidence="1">Uncharacterized protein</fullName>
    </submittedName>
</protein>
<dbReference type="EMBL" id="FMZW01000042">
    <property type="protein sequence ID" value="SDF02033.1"/>
    <property type="molecule type" value="Genomic_DNA"/>
</dbReference>
<dbReference type="AlphaFoldDB" id="A0A1G7HNN7"/>
<accession>A0A1G7HNN7</accession>
<sequence length="64" mass="7025">MIPVWLVLGEDVTANPAAFWFRIVVLPPPTKTNAQFPLLASYTMSNPEPVAILAVAFWAPLICD</sequence>
<reference evidence="1 2" key="1">
    <citation type="submission" date="2016-10" db="EMBL/GenBank/DDBJ databases">
        <authorList>
            <person name="de Groot N.N."/>
        </authorList>
    </citation>
    <scope>NUCLEOTIDE SEQUENCE [LARGE SCALE GENOMIC DNA]</scope>
    <source>
        <strain evidence="1 2">R5</strain>
    </source>
</reference>
<organism evidence="1 2">
    <name type="scientific">Bradyrhizobium brasilense</name>
    <dbReference type="NCBI Taxonomy" id="1419277"/>
    <lineage>
        <taxon>Bacteria</taxon>
        <taxon>Pseudomonadati</taxon>
        <taxon>Pseudomonadota</taxon>
        <taxon>Alphaproteobacteria</taxon>
        <taxon>Hyphomicrobiales</taxon>
        <taxon>Nitrobacteraceae</taxon>
        <taxon>Bradyrhizobium</taxon>
    </lineage>
</organism>
<evidence type="ECO:0000313" key="2">
    <source>
        <dbReference type="Proteomes" id="UP000199245"/>
    </source>
</evidence>
<proteinExistence type="predicted"/>